<proteinExistence type="inferred from homology"/>
<dbReference type="InterPro" id="IPR000060">
    <property type="entry name" value="BCCT_transptr"/>
</dbReference>
<comment type="subcellular location">
    <subcellularLocation>
        <location evidence="1">Cell membrane</location>
        <topology evidence="1">Multi-pass membrane protein</topology>
    </subcellularLocation>
</comment>
<comment type="caution">
    <text evidence="10">The sequence shown here is derived from an EMBL/GenBank/DDBJ whole genome shotgun (WGS) entry which is preliminary data.</text>
</comment>
<feature type="compositionally biased region" description="Basic and acidic residues" evidence="8">
    <location>
        <begin position="601"/>
        <end position="610"/>
    </location>
</feature>
<feature type="transmembrane region" description="Helical" evidence="9">
    <location>
        <begin position="167"/>
        <end position="188"/>
    </location>
</feature>
<keyword evidence="11" id="KW-1185">Reference proteome</keyword>
<evidence type="ECO:0000256" key="1">
    <source>
        <dbReference type="ARBA" id="ARBA00004651"/>
    </source>
</evidence>
<evidence type="ECO:0000256" key="3">
    <source>
        <dbReference type="ARBA" id="ARBA00022448"/>
    </source>
</evidence>
<dbReference type="RefSeq" id="WP_344307221.1">
    <property type="nucleotide sequence ID" value="NZ_BAAANO010000008.1"/>
</dbReference>
<feature type="transmembrane region" description="Helical" evidence="9">
    <location>
        <begin position="286"/>
        <end position="309"/>
    </location>
</feature>
<feature type="transmembrane region" description="Helical" evidence="9">
    <location>
        <begin position="71"/>
        <end position="90"/>
    </location>
</feature>
<evidence type="ECO:0000256" key="7">
    <source>
        <dbReference type="ARBA" id="ARBA00023136"/>
    </source>
</evidence>
<keyword evidence="4" id="KW-1003">Cell membrane</keyword>
<feature type="transmembrane region" description="Helical" evidence="9">
    <location>
        <begin position="252"/>
        <end position="274"/>
    </location>
</feature>
<evidence type="ECO:0000256" key="8">
    <source>
        <dbReference type="SAM" id="MobiDB-lite"/>
    </source>
</evidence>
<sequence length="636" mass="67881">MSTPGTTEDLIDRLKRATRRRPRRPHGTGLDKWVFGIAAVLAVAFVVWGFVTPDGLGAVSSTLLNGTITGFGWLFVSAAAIFTIFVIVVAMSRFGGINLGKDDDVPEFSTISWISMMFATGMGIGLVFYGVGEPLFFYMAPPPGTVDGQVPEAIGIAMGQTLFHWTLFPWAMYAIVGLGMAYGTFRLGRSQLFSSMFTSIFGERRVNGWGGRVINILAILATLFGTACSLGLGALQIGGGITSTGLMGETGSWFLVLIIAVLTALFVASAVSGIERGIQWLSNTNMVLAFILALIVFIGGPTLFILNVIPDAVGTFFSQLPTMAGRTDAAGGEDLSAWMSTWTIFYWAWWVSWTPFVGLFIARISRGRTVRQFIAGVLFVPSAVSTLWFAIFGGGAIGMQERAQQANDTANLLSTMIPSEDDPSALVPDIDFDTILFTLLGDLPVPTAVGVLLMVVTVILIAIFFVTGADSASIVMGGLSEHGAIDPSKKTVVFWGVATGAVAAVMLLAGGDDPAKALNGLKNITIVSALPFVVVMLVLCVALWRDLSRDPFVLRRELAREVLVDSVNTALEKHEGVFTLDTSTIERVEPVETEETVALAKDVEERKPEGAAEPLVESGDDTTARTTPEDGTKTQG</sequence>
<evidence type="ECO:0000256" key="5">
    <source>
        <dbReference type="ARBA" id="ARBA00022692"/>
    </source>
</evidence>
<reference evidence="10 11" key="1">
    <citation type="journal article" date="2019" name="Int. J. Syst. Evol. Microbiol.">
        <title>The Global Catalogue of Microorganisms (GCM) 10K type strain sequencing project: providing services to taxonomists for standard genome sequencing and annotation.</title>
        <authorList>
            <consortium name="The Broad Institute Genomics Platform"/>
            <consortium name="The Broad Institute Genome Sequencing Center for Infectious Disease"/>
            <person name="Wu L."/>
            <person name="Ma J."/>
        </authorList>
    </citation>
    <scope>NUCLEOTIDE SEQUENCE [LARGE SCALE GENOMIC DNA]</scope>
    <source>
        <strain evidence="10 11">JCM 14546</strain>
    </source>
</reference>
<feature type="transmembrane region" description="Helical" evidence="9">
    <location>
        <begin position="33"/>
        <end position="51"/>
    </location>
</feature>
<feature type="transmembrane region" description="Helical" evidence="9">
    <location>
        <begin position="344"/>
        <end position="362"/>
    </location>
</feature>
<dbReference type="Pfam" id="PF02028">
    <property type="entry name" value="BCCT"/>
    <property type="match status" value="1"/>
</dbReference>
<evidence type="ECO:0000313" key="11">
    <source>
        <dbReference type="Proteomes" id="UP001500755"/>
    </source>
</evidence>
<protein>
    <submittedName>
        <fullName evidence="10">BCCT family transporter</fullName>
    </submittedName>
</protein>
<feature type="region of interest" description="Disordered" evidence="8">
    <location>
        <begin position="598"/>
        <end position="636"/>
    </location>
</feature>
<evidence type="ECO:0000256" key="9">
    <source>
        <dbReference type="SAM" id="Phobius"/>
    </source>
</evidence>
<dbReference type="EMBL" id="BAAANO010000008">
    <property type="protein sequence ID" value="GAA2002011.1"/>
    <property type="molecule type" value="Genomic_DNA"/>
</dbReference>
<name>A0ABN2T8V4_9MICO</name>
<feature type="transmembrane region" description="Helical" evidence="9">
    <location>
        <begin position="448"/>
        <end position="471"/>
    </location>
</feature>
<feature type="transmembrane region" description="Helical" evidence="9">
    <location>
        <begin position="523"/>
        <end position="544"/>
    </location>
</feature>
<keyword evidence="3" id="KW-0813">Transport</keyword>
<dbReference type="PANTHER" id="PTHR30047:SF7">
    <property type="entry name" value="HIGH-AFFINITY CHOLINE TRANSPORT PROTEIN"/>
    <property type="match status" value="1"/>
</dbReference>
<feature type="transmembrane region" description="Helical" evidence="9">
    <location>
        <begin position="111"/>
        <end position="131"/>
    </location>
</feature>
<keyword evidence="5 9" id="KW-0812">Transmembrane</keyword>
<dbReference type="Proteomes" id="UP001500755">
    <property type="component" value="Unassembled WGS sequence"/>
</dbReference>
<evidence type="ECO:0000313" key="10">
    <source>
        <dbReference type="EMBL" id="GAA2002011.1"/>
    </source>
</evidence>
<gene>
    <name evidence="10" type="ORF">GCM10009755_08170</name>
</gene>
<accession>A0ABN2T8V4</accession>
<evidence type="ECO:0000256" key="6">
    <source>
        <dbReference type="ARBA" id="ARBA00022989"/>
    </source>
</evidence>
<organism evidence="10 11">
    <name type="scientific">Brevibacterium samyangense</name>
    <dbReference type="NCBI Taxonomy" id="366888"/>
    <lineage>
        <taxon>Bacteria</taxon>
        <taxon>Bacillati</taxon>
        <taxon>Actinomycetota</taxon>
        <taxon>Actinomycetes</taxon>
        <taxon>Micrococcales</taxon>
        <taxon>Brevibacteriaceae</taxon>
        <taxon>Brevibacterium</taxon>
    </lineage>
</organism>
<feature type="compositionally biased region" description="Basic and acidic residues" evidence="8">
    <location>
        <begin position="627"/>
        <end position="636"/>
    </location>
</feature>
<dbReference type="PANTHER" id="PTHR30047">
    <property type="entry name" value="HIGH-AFFINITY CHOLINE TRANSPORT PROTEIN-RELATED"/>
    <property type="match status" value="1"/>
</dbReference>
<keyword evidence="6 9" id="KW-1133">Transmembrane helix</keyword>
<feature type="transmembrane region" description="Helical" evidence="9">
    <location>
        <begin position="492"/>
        <end position="511"/>
    </location>
</feature>
<feature type="transmembrane region" description="Helical" evidence="9">
    <location>
        <begin position="374"/>
        <end position="397"/>
    </location>
</feature>
<dbReference type="NCBIfam" id="TIGR00842">
    <property type="entry name" value="bcct"/>
    <property type="match status" value="1"/>
</dbReference>
<evidence type="ECO:0000256" key="4">
    <source>
        <dbReference type="ARBA" id="ARBA00022475"/>
    </source>
</evidence>
<feature type="transmembrane region" description="Helical" evidence="9">
    <location>
        <begin position="209"/>
        <end position="232"/>
    </location>
</feature>
<keyword evidence="7 9" id="KW-0472">Membrane</keyword>
<comment type="similarity">
    <text evidence="2">Belongs to the BCCT transporter (TC 2.A.15) family.</text>
</comment>
<evidence type="ECO:0000256" key="2">
    <source>
        <dbReference type="ARBA" id="ARBA00005658"/>
    </source>
</evidence>